<evidence type="ECO:0000313" key="5">
    <source>
        <dbReference type="Proteomes" id="UP001596282"/>
    </source>
</evidence>
<evidence type="ECO:0000256" key="1">
    <source>
        <dbReference type="ARBA" id="ARBA00022723"/>
    </source>
</evidence>
<dbReference type="EMBL" id="JBHSSC010000016">
    <property type="protein sequence ID" value="MFC6180801.1"/>
    <property type="molecule type" value="Genomic_DNA"/>
</dbReference>
<accession>A0ABW1RZ29</accession>
<keyword evidence="5" id="KW-1185">Reference proteome</keyword>
<organism evidence="4 5">
    <name type="scientific">Lactiplantibacillus daowaiensis</name>
    <dbReference type="NCBI Taxonomy" id="2559918"/>
    <lineage>
        <taxon>Bacteria</taxon>
        <taxon>Bacillati</taxon>
        <taxon>Bacillota</taxon>
        <taxon>Bacilli</taxon>
        <taxon>Lactobacillales</taxon>
        <taxon>Lactobacillaceae</taxon>
        <taxon>Lactiplantibacillus</taxon>
    </lineage>
</organism>
<keyword evidence="2" id="KW-0378">Hydrolase</keyword>
<evidence type="ECO:0000256" key="2">
    <source>
        <dbReference type="ARBA" id="ARBA00022801"/>
    </source>
</evidence>
<evidence type="ECO:0000259" key="3">
    <source>
        <dbReference type="SMART" id="SM00910"/>
    </source>
</evidence>
<evidence type="ECO:0000313" key="4">
    <source>
        <dbReference type="EMBL" id="MFC6180801.1"/>
    </source>
</evidence>
<dbReference type="InterPro" id="IPR014905">
    <property type="entry name" value="HIRAN"/>
</dbReference>
<dbReference type="Proteomes" id="UP001596282">
    <property type="component" value="Unassembled WGS sequence"/>
</dbReference>
<reference evidence="5" key="1">
    <citation type="journal article" date="2019" name="Int. J. Syst. Evol. Microbiol.">
        <title>The Global Catalogue of Microorganisms (GCM) 10K type strain sequencing project: providing services to taxonomists for standard genome sequencing and annotation.</title>
        <authorList>
            <consortium name="The Broad Institute Genomics Platform"/>
            <consortium name="The Broad Institute Genome Sequencing Center for Infectious Disease"/>
            <person name="Wu L."/>
            <person name="Ma J."/>
        </authorList>
    </citation>
    <scope>NUCLEOTIDE SEQUENCE [LARGE SCALE GENOMIC DNA]</scope>
    <source>
        <strain evidence="5">CCM 8933</strain>
    </source>
</reference>
<comment type="caution">
    <text evidence="4">The sequence shown here is derived from an EMBL/GenBank/DDBJ whole genome shotgun (WGS) entry which is preliminary data.</text>
</comment>
<proteinExistence type="predicted"/>
<gene>
    <name evidence="4" type="ORF">ACFP5Y_06180</name>
</gene>
<protein>
    <submittedName>
        <fullName evidence="4">HIRAN domain-containing protein</fullName>
    </submittedName>
</protein>
<feature type="domain" description="HIRAN" evidence="3">
    <location>
        <begin position="67"/>
        <end position="164"/>
    </location>
</feature>
<dbReference type="Pfam" id="PF08797">
    <property type="entry name" value="HIRAN"/>
    <property type="match status" value="1"/>
</dbReference>
<name>A0ABW1RZ29_9LACO</name>
<dbReference type="Gene3D" id="3.30.70.2330">
    <property type="match status" value="1"/>
</dbReference>
<dbReference type="SMART" id="SM00910">
    <property type="entry name" value="HIRAN"/>
    <property type="match status" value="1"/>
</dbReference>
<keyword evidence="1" id="KW-0479">Metal-binding</keyword>
<dbReference type="RefSeq" id="WP_171001445.1">
    <property type="nucleotide sequence ID" value="NZ_BJDJ01000008.1"/>
</dbReference>
<sequence length="531" mass="58246">MENVQVGMVVSTTDQQEYRILALVDHDQQVLAQVVATADATVKLLPITALQTIVSADGVVGAQPADVRLATVMLAGTHYIPQRDAVLARLTVGTWLLCQREPNNAHDAKAVSIWTPAHAKLGYLARTDNQAYAALLDQGHLLYGVVRKIDAAGQRVTITLFENQATQAGLPALQVRQRLAATPMQTLAAVPTTSLMTPLGDLVVKSNGRPIAYQVTALNPWLADDDRRYVTKRYLITPNWDAVTDDQLVTCVPTGPAQVVDQWTNPQEQAVILSNIDSFYVVGISAKTMTGVNDNLMADTTQTAAMYRVGKVAAHRPLSFVVSWISYGDPQAQVALQLALAYPEQAAQLPYVARTATHTEATFNQAELAALLVSGLPNQQLGLTLEPSIAPFTVEKLRRTLGDEVYHALAGYQRCVHLATGQAEVSAALLQTLIHATIYHEIVTLHYALPKLGMVNHPIYPFQLFSDFLQEKDPQSTGMLAFYNFETMDVQETPLKSIASVAVIDQPEHPQRVRAADELDWLQIFMQKWQD</sequence>